<dbReference type="AlphaFoldDB" id="A0A840VCK1"/>
<evidence type="ECO:0000313" key="1">
    <source>
        <dbReference type="EMBL" id="MBB5350581.1"/>
    </source>
</evidence>
<sequence>MERSDYDGEFRFGELLESQWFIVVASPKSLCNGRGTMGWMRTILLGDIGNRLDISDTEQEIASLKEVQKCTTKSISDREDQIDQLLREVGTQKLAIQALTRFIVSKGIILQDELDDFIKEVDAEDGVIDGQMTIDPSSRRLHFPKKSVEDGTFRKMPPQK</sequence>
<dbReference type="Proteomes" id="UP000557717">
    <property type="component" value="Unassembled WGS sequence"/>
</dbReference>
<keyword evidence="2" id="KW-1185">Reference proteome</keyword>
<evidence type="ECO:0000313" key="2">
    <source>
        <dbReference type="Proteomes" id="UP000557717"/>
    </source>
</evidence>
<proteinExistence type="predicted"/>
<reference evidence="1 2" key="1">
    <citation type="submission" date="2020-08" db="EMBL/GenBank/DDBJ databases">
        <title>Genomic Encyclopedia of Type Strains, Phase IV (KMG-IV): sequencing the most valuable type-strain genomes for metagenomic binning, comparative biology and taxonomic classification.</title>
        <authorList>
            <person name="Goeker M."/>
        </authorList>
    </citation>
    <scope>NUCLEOTIDE SEQUENCE [LARGE SCALE GENOMIC DNA]</scope>
    <source>
        <strain evidence="1 2">YC6886</strain>
    </source>
</reference>
<dbReference type="RefSeq" id="WP_184016013.1">
    <property type="nucleotide sequence ID" value="NZ_JACHFD010000003.1"/>
</dbReference>
<name>A0A840VCK1_9BACT</name>
<protein>
    <submittedName>
        <fullName evidence="1">Uncharacterized protein</fullName>
    </submittedName>
</protein>
<comment type="caution">
    <text evidence="1">The sequence shown here is derived from an EMBL/GenBank/DDBJ whole genome shotgun (WGS) entry which is preliminary data.</text>
</comment>
<organism evidence="1 2">
    <name type="scientific">Haloferula luteola</name>
    <dbReference type="NCBI Taxonomy" id="595692"/>
    <lineage>
        <taxon>Bacteria</taxon>
        <taxon>Pseudomonadati</taxon>
        <taxon>Verrucomicrobiota</taxon>
        <taxon>Verrucomicrobiia</taxon>
        <taxon>Verrucomicrobiales</taxon>
        <taxon>Verrucomicrobiaceae</taxon>
        <taxon>Haloferula</taxon>
    </lineage>
</organism>
<gene>
    <name evidence="1" type="ORF">HNR46_000809</name>
</gene>
<dbReference type="EMBL" id="JACHFD010000003">
    <property type="protein sequence ID" value="MBB5350581.1"/>
    <property type="molecule type" value="Genomic_DNA"/>
</dbReference>
<accession>A0A840VCK1</accession>